<proteinExistence type="predicted"/>
<dbReference type="Proteomes" id="UP001174908">
    <property type="component" value="Unassembled WGS sequence"/>
</dbReference>
<sequence>MKTPQETPSEPRTDTASTHEDRVRRAAYELAERRGFAPGYELEDWLAAEKQVLGDSAVDETGVPTQGSGEQKGNP</sequence>
<accession>A0ABT7NDS4</accession>
<protein>
    <submittedName>
        <fullName evidence="2">DUF2934 domain-containing protein</fullName>
    </submittedName>
</protein>
<comment type="caution">
    <text evidence="2">The sequence shown here is derived from an EMBL/GenBank/DDBJ whole genome shotgun (WGS) entry which is preliminary data.</text>
</comment>
<feature type="compositionally biased region" description="Polar residues" evidence="1">
    <location>
        <begin position="63"/>
        <end position="75"/>
    </location>
</feature>
<dbReference type="RefSeq" id="WP_286661082.1">
    <property type="nucleotide sequence ID" value="NZ_JASZYV010000003.1"/>
</dbReference>
<evidence type="ECO:0000313" key="2">
    <source>
        <dbReference type="EMBL" id="MDM0045980.1"/>
    </source>
</evidence>
<dbReference type="Pfam" id="PF11154">
    <property type="entry name" value="DUF2934"/>
    <property type="match status" value="1"/>
</dbReference>
<feature type="compositionally biased region" description="Basic and acidic residues" evidence="1">
    <location>
        <begin position="9"/>
        <end position="22"/>
    </location>
</feature>
<feature type="region of interest" description="Disordered" evidence="1">
    <location>
        <begin position="56"/>
        <end position="75"/>
    </location>
</feature>
<dbReference type="InterPro" id="IPR021327">
    <property type="entry name" value="DUF2934"/>
</dbReference>
<evidence type="ECO:0000313" key="3">
    <source>
        <dbReference type="Proteomes" id="UP001174908"/>
    </source>
</evidence>
<name>A0ABT7NDS4_9BURK</name>
<feature type="region of interest" description="Disordered" evidence="1">
    <location>
        <begin position="1"/>
        <end position="22"/>
    </location>
</feature>
<dbReference type="EMBL" id="JASZYV010000003">
    <property type="protein sequence ID" value="MDM0045980.1"/>
    <property type="molecule type" value="Genomic_DNA"/>
</dbReference>
<keyword evidence="3" id="KW-1185">Reference proteome</keyword>
<evidence type="ECO:0000256" key="1">
    <source>
        <dbReference type="SAM" id="MobiDB-lite"/>
    </source>
</evidence>
<gene>
    <name evidence="2" type="ORF">QTH91_15940</name>
</gene>
<organism evidence="2 3">
    <name type="scientific">Variovorax dokdonensis</name>
    <dbReference type="NCBI Taxonomy" id="344883"/>
    <lineage>
        <taxon>Bacteria</taxon>
        <taxon>Pseudomonadati</taxon>
        <taxon>Pseudomonadota</taxon>
        <taxon>Betaproteobacteria</taxon>
        <taxon>Burkholderiales</taxon>
        <taxon>Comamonadaceae</taxon>
        <taxon>Variovorax</taxon>
    </lineage>
</organism>
<reference evidence="2" key="1">
    <citation type="submission" date="2023-06" db="EMBL/GenBank/DDBJ databases">
        <authorList>
            <person name="Jiang Y."/>
            <person name="Liu Q."/>
        </authorList>
    </citation>
    <scope>NUCLEOTIDE SEQUENCE</scope>
    <source>
        <strain evidence="2">CGMCC 1.12089</strain>
    </source>
</reference>